<dbReference type="SMART" id="SM00138">
    <property type="entry name" value="MeTrc"/>
    <property type="match status" value="1"/>
</dbReference>
<comment type="catalytic activity">
    <reaction evidence="1">
        <text>L-glutamyl-[protein] + S-adenosyl-L-methionine = [protein]-L-glutamate 5-O-methyl ester + S-adenosyl-L-homocysteine</text>
        <dbReference type="Rhea" id="RHEA:24452"/>
        <dbReference type="Rhea" id="RHEA-COMP:10208"/>
        <dbReference type="Rhea" id="RHEA-COMP:10311"/>
        <dbReference type="ChEBI" id="CHEBI:29973"/>
        <dbReference type="ChEBI" id="CHEBI:57856"/>
        <dbReference type="ChEBI" id="CHEBI:59789"/>
        <dbReference type="ChEBI" id="CHEBI:82795"/>
        <dbReference type="EC" id="2.1.1.80"/>
    </reaction>
</comment>
<dbReference type="SUPFAM" id="SSF53335">
    <property type="entry name" value="S-adenosyl-L-methionine-dependent methyltransferases"/>
    <property type="match status" value="1"/>
</dbReference>
<dbReference type="PANTHER" id="PTHR24422:SF19">
    <property type="entry name" value="CHEMOTAXIS PROTEIN METHYLTRANSFERASE"/>
    <property type="match status" value="1"/>
</dbReference>
<evidence type="ECO:0000256" key="1">
    <source>
        <dbReference type="ARBA" id="ARBA00001541"/>
    </source>
</evidence>
<dbReference type="PROSITE" id="PS50123">
    <property type="entry name" value="CHER"/>
    <property type="match status" value="1"/>
</dbReference>
<dbReference type="Gene3D" id="1.10.155.10">
    <property type="entry name" value="Chemotaxis receptor methyltransferase CheR, N-terminal domain"/>
    <property type="match status" value="1"/>
</dbReference>
<keyword evidence="5" id="KW-0949">S-adenosyl-L-methionine</keyword>
<dbReference type="GO" id="GO:0032259">
    <property type="term" value="P:methylation"/>
    <property type="evidence" value="ECO:0007669"/>
    <property type="project" value="UniProtKB-KW"/>
</dbReference>
<evidence type="ECO:0000256" key="3">
    <source>
        <dbReference type="ARBA" id="ARBA00022603"/>
    </source>
</evidence>
<evidence type="ECO:0000259" key="6">
    <source>
        <dbReference type="PROSITE" id="PS50123"/>
    </source>
</evidence>
<reference evidence="7 8" key="1">
    <citation type="submission" date="2017-03" db="EMBL/GenBank/DDBJ databases">
        <title>Draft Genome sequence of Marispirochaeta sp. strain JC444.</title>
        <authorList>
            <person name="Shivani Y."/>
            <person name="Subhash Y."/>
            <person name="Sasikala C."/>
            <person name="Ramana C."/>
        </authorList>
    </citation>
    <scope>NUCLEOTIDE SEQUENCE [LARGE SCALE GENOMIC DNA]</scope>
    <source>
        <strain evidence="7 8">JC444</strain>
    </source>
</reference>
<dbReference type="InterPro" id="IPR022642">
    <property type="entry name" value="CheR_C"/>
</dbReference>
<dbReference type="InterPro" id="IPR036804">
    <property type="entry name" value="CheR_N_sf"/>
</dbReference>
<evidence type="ECO:0000313" key="7">
    <source>
        <dbReference type="EMBL" id="ORC36501.1"/>
    </source>
</evidence>
<dbReference type="PANTHER" id="PTHR24422">
    <property type="entry name" value="CHEMOTAXIS PROTEIN METHYLTRANSFERASE"/>
    <property type="match status" value="1"/>
</dbReference>
<keyword evidence="8" id="KW-1185">Reference proteome</keyword>
<dbReference type="GO" id="GO:0008983">
    <property type="term" value="F:protein-glutamate O-methyltransferase activity"/>
    <property type="evidence" value="ECO:0007669"/>
    <property type="project" value="UniProtKB-EC"/>
</dbReference>
<dbReference type="InterPro" id="IPR022641">
    <property type="entry name" value="CheR_N"/>
</dbReference>
<evidence type="ECO:0000313" key="8">
    <source>
        <dbReference type="Proteomes" id="UP000192343"/>
    </source>
</evidence>
<organism evidence="7 8">
    <name type="scientific">Marispirochaeta aestuarii</name>
    <dbReference type="NCBI Taxonomy" id="1963862"/>
    <lineage>
        <taxon>Bacteria</taxon>
        <taxon>Pseudomonadati</taxon>
        <taxon>Spirochaetota</taxon>
        <taxon>Spirochaetia</taxon>
        <taxon>Spirochaetales</taxon>
        <taxon>Spirochaetaceae</taxon>
        <taxon>Marispirochaeta</taxon>
    </lineage>
</organism>
<dbReference type="InterPro" id="IPR026024">
    <property type="entry name" value="Chemotaxis_MeTrfase_CheR"/>
</dbReference>
<feature type="domain" description="CheR-type methyltransferase" evidence="6">
    <location>
        <begin position="1"/>
        <end position="280"/>
    </location>
</feature>
<dbReference type="STRING" id="1963862.B4O97_05350"/>
<dbReference type="EMBL" id="MWQY01000005">
    <property type="protein sequence ID" value="ORC36501.1"/>
    <property type="molecule type" value="Genomic_DNA"/>
</dbReference>
<name>A0A1Y1S034_9SPIO</name>
<dbReference type="PRINTS" id="PR00996">
    <property type="entry name" value="CHERMTFRASE"/>
</dbReference>
<evidence type="ECO:0000256" key="2">
    <source>
        <dbReference type="ARBA" id="ARBA00012534"/>
    </source>
</evidence>
<dbReference type="InterPro" id="IPR000780">
    <property type="entry name" value="CheR_MeTrfase"/>
</dbReference>
<dbReference type="Proteomes" id="UP000192343">
    <property type="component" value="Unassembled WGS sequence"/>
</dbReference>
<dbReference type="SUPFAM" id="SSF47757">
    <property type="entry name" value="Chemotaxis receptor methyltransferase CheR, N-terminal domain"/>
    <property type="match status" value="1"/>
</dbReference>
<accession>A0A1Y1S034</accession>
<evidence type="ECO:0000256" key="4">
    <source>
        <dbReference type="ARBA" id="ARBA00022679"/>
    </source>
</evidence>
<protein>
    <recommendedName>
        <fullName evidence="2">protein-glutamate O-methyltransferase</fullName>
        <ecNumber evidence="2">2.1.1.80</ecNumber>
    </recommendedName>
</protein>
<dbReference type="Gene3D" id="3.40.50.150">
    <property type="entry name" value="Vaccinia Virus protein VP39"/>
    <property type="match status" value="1"/>
</dbReference>
<dbReference type="AlphaFoldDB" id="A0A1Y1S034"/>
<proteinExistence type="predicted"/>
<gene>
    <name evidence="7" type="ORF">B4O97_05350</name>
</gene>
<dbReference type="EC" id="2.1.1.80" evidence="2"/>
<sequence length="280" mass="32051">MYGLLDISDKEFQDISRLVHSRFGINLTDKKVTLVKGRLNKLIRERGYTSFSQYYKAVMEDTTGAELLGLVDKISTNHTYFFRENDHFQVLRERILPETLAGIPGGDLKELKIWCAGCSSGEEAYTLAIELLDFARSVNSGLDSRIILATDISLTALEAAAKGEYVAERVRGVSREHLARHFVLTPAGTYRVKDNLRSLILFKRLNLIRDSFPFKGKFHMIFCRNVMIYFDKPTKDRLVEHFSDLLYPGGHLFIGHSESLGRDLSTFEYRQPALYRKRGI</sequence>
<dbReference type="Pfam" id="PF01739">
    <property type="entry name" value="CheR"/>
    <property type="match status" value="1"/>
</dbReference>
<dbReference type="Pfam" id="PF03705">
    <property type="entry name" value="CheR_N"/>
    <property type="match status" value="1"/>
</dbReference>
<evidence type="ECO:0000256" key="5">
    <source>
        <dbReference type="ARBA" id="ARBA00022691"/>
    </source>
</evidence>
<dbReference type="InterPro" id="IPR050903">
    <property type="entry name" value="Bact_Chemotaxis_MeTrfase"/>
</dbReference>
<comment type="caution">
    <text evidence="7">The sequence shown here is derived from an EMBL/GenBank/DDBJ whole genome shotgun (WGS) entry which is preliminary data.</text>
</comment>
<dbReference type="RefSeq" id="WP_083048989.1">
    <property type="nucleotide sequence ID" value="NZ_CAXXQO010000004.1"/>
</dbReference>
<dbReference type="OrthoDB" id="9816309at2"/>
<dbReference type="InterPro" id="IPR029063">
    <property type="entry name" value="SAM-dependent_MTases_sf"/>
</dbReference>
<dbReference type="PIRSF" id="PIRSF000410">
    <property type="entry name" value="CheR"/>
    <property type="match status" value="1"/>
</dbReference>
<keyword evidence="4" id="KW-0808">Transferase</keyword>
<keyword evidence="3" id="KW-0489">Methyltransferase</keyword>